<dbReference type="InterPro" id="IPR000572">
    <property type="entry name" value="OxRdtase_Mopterin-bd_dom"/>
</dbReference>
<evidence type="ECO:0000256" key="1">
    <source>
        <dbReference type="SAM" id="MobiDB-lite"/>
    </source>
</evidence>
<sequence length="570" mass="63656">MIDLAGTAPVLSTWETDAYADACSPAYDAYMRGMDFSPGGSYFVVVTTGGGGFGTEALCDSAARWETGRSGLSKDIPWNPTRTRGHGVEALVATAGGDLLVGSDTDSLGGEYHDADWWSCGGGIGNLLECRRWIFGSDRDTNRAWCWNGDRWSPQAMRPARRSGFWDVAVVGGHRLVATGPGFLQTWDGRRWQNLTAPSPPQRLAAASATHIWGVWPSNTFRRRQGDHWVNTPVPGLARPAEDKWPEGHRSHPCGARREWWHLDRHDHVVPAAPLFQRHVGPSPPPREVGDEHTVPVDGERGGLVRDVGGRRSTTRWWSTEHASRPEPESTCAVKRWASSAAVRRGAGWFRWWGVRAWRSRRFPPAGKGVVMGIVSPGFRGRGRGRDVKLPPGQYLTEDFPVLSAGPTPRVGKDDWEFTVTTESGREYSWDWRQFMELPSETPTVDIHCVTKWSKLGTRWQGVSLDTLLADVDTAADYVLAHSYGGYTTNMPLEDVLDGQAWIAYRFDGEDLPAEHGGPARLLVPHLYFWKSAKWVRGLRLLDQDEPGFWETAGYHDYGDPWREQRYQGD</sequence>
<feature type="region of interest" description="Disordered" evidence="1">
    <location>
        <begin position="282"/>
        <end position="308"/>
    </location>
</feature>
<gene>
    <name evidence="3" type="ORF">GCM10009546_48000</name>
</gene>
<evidence type="ECO:0000259" key="2">
    <source>
        <dbReference type="Pfam" id="PF00174"/>
    </source>
</evidence>
<keyword evidence="4" id="KW-1185">Reference proteome</keyword>
<comment type="caution">
    <text evidence="3">The sequence shown here is derived from an EMBL/GenBank/DDBJ whole genome shotgun (WGS) entry which is preliminary data.</text>
</comment>
<protein>
    <recommendedName>
        <fullName evidence="2">Oxidoreductase molybdopterin-binding domain-containing protein</fullName>
    </recommendedName>
</protein>
<dbReference type="InterPro" id="IPR036374">
    <property type="entry name" value="OxRdtase_Mopterin-bd_sf"/>
</dbReference>
<dbReference type="CDD" id="cd02109">
    <property type="entry name" value="arch_bact_SO_family_Moco"/>
    <property type="match status" value="1"/>
</dbReference>
<feature type="domain" description="Oxidoreductase molybdopterin-binding" evidence="2">
    <location>
        <begin position="406"/>
        <end position="550"/>
    </location>
</feature>
<accession>A0ABP3Q5Y8</accession>
<dbReference type="SUPFAM" id="SSF56524">
    <property type="entry name" value="Oxidoreductase molybdopterin-binding domain"/>
    <property type="match status" value="1"/>
</dbReference>
<dbReference type="PANTHER" id="PTHR43032">
    <property type="entry name" value="PROTEIN-METHIONINE-SULFOXIDE REDUCTASE"/>
    <property type="match status" value="1"/>
</dbReference>
<dbReference type="Pfam" id="PF00174">
    <property type="entry name" value="Oxidored_molyb"/>
    <property type="match status" value="1"/>
</dbReference>
<evidence type="ECO:0000313" key="3">
    <source>
        <dbReference type="EMBL" id="GAA0579933.1"/>
    </source>
</evidence>
<proteinExistence type="predicted"/>
<dbReference type="Proteomes" id="UP001501427">
    <property type="component" value="Unassembled WGS sequence"/>
</dbReference>
<evidence type="ECO:0000313" key="4">
    <source>
        <dbReference type="Proteomes" id="UP001501427"/>
    </source>
</evidence>
<reference evidence="4" key="1">
    <citation type="journal article" date="2019" name="Int. J. Syst. Evol. Microbiol.">
        <title>The Global Catalogue of Microorganisms (GCM) 10K type strain sequencing project: providing services to taxonomists for standard genome sequencing and annotation.</title>
        <authorList>
            <consortium name="The Broad Institute Genomics Platform"/>
            <consortium name="The Broad Institute Genome Sequencing Center for Infectious Disease"/>
            <person name="Wu L."/>
            <person name="Ma J."/>
        </authorList>
    </citation>
    <scope>NUCLEOTIDE SEQUENCE [LARGE SCALE GENOMIC DNA]</scope>
    <source>
        <strain evidence="4">JCM 10667</strain>
    </source>
</reference>
<dbReference type="EMBL" id="BAAAHD010000047">
    <property type="protein sequence ID" value="GAA0579933.1"/>
    <property type="molecule type" value="Genomic_DNA"/>
</dbReference>
<dbReference type="PANTHER" id="PTHR43032:SF4">
    <property type="entry name" value="OXIDOREDUCTASE MOLYBDOPTERIN-BINDING DOMAIN-CONTAINING PROTEIN"/>
    <property type="match status" value="1"/>
</dbReference>
<organism evidence="3 4">
    <name type="scientific">Actinomadura livida</name>
    <dbReference type="NCBI Taxonomy" id="79909"/>
    <lineage>
        <taxon>Bacteria</taxon>
        <taxon>Bacillati</taxon>
        <taxon>Actinomycetota</taxon>
        <taxon>Actinomycetes</taxon>
        <taxon>Streptosporangiales</taxon>
        <taxon>Thermomonosporaceae</taxon>
        <taxon>Actinomadura</taxon>
    </lineage>
</organism>
<name>A0ABP3Q5Y8_9ACTN</name>
<dbReference type="Gene3D" id="3.90.420.10">
    <property type="entry name" value="Oxidoreductase, molybdopterin-binding domain"/>
    <property type="match status" value="1"/>
</dbReference>
<feature type="compositionally biased region" description="Basic and acidic residues" evidence="1">
    <location>
        <begin position="288"/>
        <end position="308"/>
    </location>
</feature>